<name>A0A1I1J257_9RHOB</name>
<dbReference type="InterPro" id="IPR050483">
    <property type="entry name" value="CoA-transferase_III_domain"/>
</dbReference>
<sequence>MTTAQEQTPGSQGALTGLKVIDLSRVLGGPFAGQILGDHGADVIKVEPPAGDETRAWGPPFRDETASYFLGLNRNKRGIALDLRRDEGRDALLRLLDGADVLLENFKTGTMEKWGLGYDVLSQKFPGLIHCRVTGFGADGPMGGMPGYDAILQAMGGIMSVNGTPDSGPTRVGLPVVDMVTGLNAVLAITMALHHRHATGQGQFVEAALFDSAISLLHPHAANYALSGRVPALTGNDHPNISPYSTFRTATRDVYFAVGNDRQFSKLCSEIGAEDLPLDPRFSTNGKRVENRVALTQALEAALAETDGAELADRLIRAGVPAGPVLNVEEALAHPHTHHREMRVEIDEYQGLGAPAKLSGTAATFRRKPPGFAEHTEEVLREAGYDEEDIRALRDLGVAPTKPSA</sequence>
<dbReference type="Pfam" id="PF02515">
    <property type="entry name" value="CoA_transf_3"/>
    <property type="match status" value="1"/>
</dbReference>
<dbReference type="PANTHER" id="PTHR48207">
    <property type="entry name" value="SUCCINATE--HYDROXYMETHYLGLUTARATE COA-TRANSFERASE"/>
    <property type="match status" value="1"/>
</dbReference>
<dbReference type="STRING" id="517719.SAMN05421762_0868"/>
<evidence type="ECO:0000313" key="2">
    <source>
        <dbReference type="EMBL" id="SFC42475.1"/>
    </source>
</evidence>
<dbReference type="GO" id="GO:0008410">
    <property type="term" value="F:CoA-transferase activity"/>
    <property type="evidence" value="ECO:0007669"/>
    <property type="project" value="TreeGrafter"/>
</dbReference>
<reference evidence="2 3" key="1">
    <citation type="submission" date="2016-10" db="EMBL/GenBank/DDBJ databases">
        <authorList>
            <person name="de Groot N.N."/>
        </authorList>
    </citation>
    <scope>NUCLEOTIDE SEQUENCE [LARGE SCALE GENOMIC DNA]</scope>
    <source>
        <strain evidence="2 3">DSM 29619</strain>
    </source>
</reference>
<evidence type="ECO:0000313" key="3">
    <source>
        <dbReference type="Proteomes" id="UP000231644"/>
    </source>
</evidence>
<dbReference type="OrthoDB" id="9806585at2"/>
<keyword evidence="1 2" id="KW-0808">Transferase</keyword>
<dbReference type="InterPro" id="IPR023606">
    <property type="entry name" value="CoA-Trfase_III_dom_1_sf"/>
</dbReference>
<gene>
    <name evidence="2" type="ORF">SAMN05421762_0868</name>
</gene>
<dbReference type="AlphaFoldDB" id="A0A1I1J257"/>
<accession>A0A1I1J257</accession>
<dbReference type="SUPFAM" id="SSF89796">
    <property type="entry name" value="CoA-transferase family III (CaiB/BaiF)"/>
    <property type="match status" value="1"/>
</dbReference>
<protein>
    <submittedName>
        <fullName evidence="2">Crotonobetainyl-CoA:carnitine CoA-transferase CaiB</fullName>
    </submittedName>
</protein>
<dbReference type="PANTHER" id="PTHR48207:SF3">
    <property type="entry name" value="SUCCINATE--HYDROXYMETHYLGLUTARATE COA-TRANSFERASE"/>
    <property type="match status" value="1"/>
</dbReference>
<evidence type="ECO:0000256" key="1">
    <source>
        <dbReference type="ARBA" id="ARBA00022679"/>
    </source>
</evidence>
<dbReference type="EMBL" id="FOLX01000001">
    <property type="protein sequence ID" value="SFC42475.1"/>
    <property type="molecule type" value="Genomic_DNA"/>
</dbReference>
<proteinExistence type="predicted"/>
<dbReference type="InterPro" id="IPR044855">
    <property type="entry name" value="CoA-Trfase_III_dom3_sf"/>
</dbReference>
<dbReference type="InterPro" id="IPR003673">
    <property type="entry name" value="CoA-Trfase_fam_III"/>
</dbReference>
<dbReference type="Proteomes" id="UP000231644">
    <property type="component" value="Unassembled WGS sequence"/>
</dbReference>
<dbReference type="Gene3D" id="3.30.1540.10">
    <property type="entry name" value="formyl-coa transferase, domain 3"/>
    <property type="match status" value="1"/>
</dbReference>
<organism evidence="2 3">
    <name type="scientific">Pseudooceanicola nitratireducens</name>
    <dbReference type="NCBI Taxonomy" id="517719"/>
    <lineage>
        <taxon>Bacteria</taxon>
        <taxon>Pseudomonadati</taxon>
        <taxon>Pseudomonadota</taxon>
        <taxon>Alphaproteobacteria</taxon>
        <taxon>Rhodobacterales</taxon>
        <taxon>Paracoccaceae</taxon>
        <taxon>Pseudooceanicola</taxon>
    </lineage>
</organism>
<dbReference type="Gene3D" id="3.40.50.10540">
    <property type="entry name" value="Crotonobetainyl-coa:carnitine coa-transferase, domain 1"/>
    <property type="match status" value="1"/>
</dbReference>
<dbReference type="RefSeq" id="WP_093450815.1">
    <property type="nucleotide sequence ID" value="NZ_CAXQIN010000103.1"/>
</dbReference>
<keyword evidence="3" id="KW-1185">Reference proteome</keyword>